<accession>A0A250ICK7</accession>
<dbReference type="SUPFAM" id="SSF51905">
    <property type="entry name" value="FAD/NAD(P)-binding domain"/>
    <property type="match status" value="1"/>
</dbReference>
<dbReference type="Pfam" id="PF21274">
    <property type="entry name" value="Rng_hyd_C"/>
    <property type="match status" value="1"/>
</dbReference>
<dbReference type="Gene3D" id="3.50.50.60">
    <property type="entry name" value="FAD/NAD(P)-binding domain"/>
    <property type="match status" value="1"/>
</dbReference>
<evidence type="ECO:0000259" key="5">
    <source>
        <dbReference type="Pfam" id="PF01494"/>
    </source>
</evidence>
<evidence type="ECO:0000313" key="7">
    <source>
        <dbReference type="Proteomes" id="UP000217289"/>
    </source>
</evidence>
<evidence type="ECO:0000256" key="2">
    <source>
        <dbReference type="ARBA" id="ARBA00007801"/>
    </source>
</evidence>
<dbReference type="OrthoDB" id="5482506at2"/>
<dbReference type="Gene3D" id="3.40.30.120">
    <property type="match status" value="1"/>
</dbReference>
<dbReference type="PRINTS" id="PR00420">
    <property type="entry name" value="RNGMNOXGNASE"/>
</dbReference>
<dbReference type="KEGG" id="mbd:MEBOL_003034"/>
<dbReference type="InterPro" id="IPR002938">
    <property type="entry name" value="FAD-bd"/>
</dbReference>
<dbReference type="Pfam" id="PF01494">
    <property type="entry name" value="FAD_binding_3"/>
    <property type="match status" value="1"/>
</dbReference>
<proteinExistence type="inferred from homology"/>
<sequence length="559" mass="61563">MLDALVVGGGPTGLTMAAELARHGLSCRIVDALEAPSHLSRALVVQSRTLELFDDFGMAEKLLARGQPMGGYNVLGPGGRRARIPMKPFPWLRTHYPIPHMVPQDATEAVLTEYLSSFGLAVEWGVSFERLQQDAEGVEISLRHLDGARETVRARWLLGCDGARSRVRKEAGIPFEGETYDYACMLVDVRVDWPLGHGELFIIPSRYGVVGAFPMPGENRYRLTFIMPRDGKEETDPLTLGEMQALTDRMVPVPTRLSDPSWMTRYRQHRLGVPNYRQGRVFLAGDAAHIHSPAGGQGLNTGIQDAYNLAWKLALVTRGRAAEPLLDTYHLERHHVGQKLLEGTDKRFALISSGGLGLRILRAHVLPRAARLFFGTSFMERKLLRFVSELFIHYRHSPLSTESISGEDAGEVRLVDGLAPGERVPDLPIWGAGVERLHEVLRGPHHTLLLFAGRHSDQETSARLGALARQLEESHGPDLLRARAVVIGAASGFHTLGDATGEVHRCFGAGAACLYLVRPDGYVAHRAQPIQVKPLVAELARRLGPPLEKPAHEERQVAG</sequence>
<dbReference type="AlphaFoldDB" id="A0A250ICK7"/>
<dbReference type="Proteomes" id="UP000217289">
    <property type="component" value="Chromosome"/>
</dbReference>
<dbReference type="RefSeq" id="WP_095978126.1">
    <property type="nucleotide sequence ID" value="NZ_CP022163.1"/>
</dbReference>
<gene>
    <name evidence="6" type="ORF">MEBOL_003034</name>
</gene>
<dbReference type="InterPro" id="IPR036188">
    <property type="entry name" value="FAD/NAD-bd_sf"/>
</dbReference>
<keyword evidence="4" id="KW-0274">FAD</keyword>
<keyword evidence="3" id="KW-0285">Flavoprotein</keyword>
<dbReference type="InterPro" id="IPR050641">
    <property type="entry name" value="RIFMO-like"/>
</dbReference>
<dbReference type="GO" id="GO:0071949">
    <property type="term" value="F:FAD binding"/>
    <property type="evidence" value="ECO:0007669"/>
    <property type="project" value="InterPro"/>
</dbReference>
<dbReference type="Gene3D" id="3.30.70.2450">
    <property type="match status" value="1"/>
</dbReference>
<dbReference type="EMBL" id="CP022163">
    <property type="protein sequence ID" value="ATB29579.1"/>
    <property type="molecule type" value="Genomic_DNA"/>
</dbReference>
<dbReference type="PANTHER" id="PTHR43004:SF19">
    <property type="entry name" value="BINDING MONOOXYGENASE, PUTATIVE (JCVI)-RELATED"/>
    <property type="match status" value="1"/>
</dbReference>
<dbReference type="GO" id="GO:0016709">
    <property type="term" value="F:oxidoreductase activity, acting on paired donors, with incorporation or reduction of molecular oxygen, NAD(P)H as one donor, and incorporation of one atom of oxygen"/>
    <property type="evidence" value="ECO:0007669"/>
    <property type="project" value="UniProtKB-ARBA"/>
</dbReference>
<comment type="similarity">
    <text evidence="2">Belongs to the PheA/TfdB FAD monooxygenase family.</text>
</comment>
<dbReference type="InterPro" id="IPR036249">
    <property type="entry name" value="Thioredoxin-like_sf"/>
</dbReference>
<dbReference type="PANTHER" id="PTHR43004">
    <property type="entry name" value="TRK SYSTEM POTASSIUM UPTAKE PROTEIN"/>
    <property type="match status" value="1"/>
</dbReference>
<protein>
    <recommendedName>
        <fullName evidence="5">FAD-binding domain-containing protein</fullName>
    </recommendedName>
</protein>
<reference evidence="6 7" key="1">
    <citation type="submission" date="2017-06" db="EMBL/GenBank/DDBJ databases">
        <authorList>
            <person name="Kim H.J."/>
            <person name="Triplett B.A."/>
        </authorList>
    </citation>
    <scope>NUCLEOTIDE SEQUENCE [LARGE SCALE GENOMIC DNA]</scope>
    <source>
        <strain evidence="6 7">DSM 14713</strain>
    </source>
</reference>
<feature type="domain" description="FAD-binding" evidence="5">
    <location>
        <begin position="2"/>
        <end position="342"/>
    </location>
</feature>
<keyword evidence="7" id="KW-1185">Reference proteome</keyword>
<organism evidence="6 7">
    <name type="scientific">Melittangium boletus DSM 14713</name>
    <dbReference type="NCBI Taxonomy" id="1294270"/>
    <lineage>
        <taxon>Bacteria</taxon>
        <taxon>Pseudomonadati</taxon>
        <taxon>Myxococcota</taxon>
        <taxon>Myxococcia</taxon>
        <taxon>Myxococcales</taxon>
        <taxon>Cystobacterineae</taxon>
        <taxon>Archangiaceae</taxon>
        <taxon>Melittangium</taxon>
    </lineage>
</organism>
<comment type="cofactor">
    <cofactor evidence="1">
        <name>FAD</name>
        <dbReference type="ChEBI" id="CHEBI:57692"/>
    </cofactor>
</comment>
<name>A0A250ICK7_9BACT</name>
<evidence type="ECO:0000256" key="3">
    <source>
        <dbReference type="ARBA" id="ARBA00022630"/>
    </source>
</evidence>
<evidence type="ECO:0000256" key="4">
    <source>
        <dbReference type="ARBA" id="ARBA00022827"/>
    </source>
</evidence>
<evidence type="ECO:0000256" key="1">
    <source>
        <dbReference type="ARBA" id="ARBA00001974"/>
    </source>
</evidence>
<evidence type="ECO:0000313" key="6">
    <source>
        <dbReference type="EMBL" id="ATB29579.1"/>
    </source>
</evidence>
<dbReference type="SUPFAM" id="SSF52833">
    <property type="entry name" value="Thioredoxin-like"/>
    <property type="match status" value="1"/>
</dbReference>